<organism evidence="2 3">
    <name type="scientific">Phascolarctobacterium succinatutens CAG:287</name>
    <dbReference type="NCBI Taxonomy" id="1263101"/>
    <lineage>
        <taxon>Bacteria</taxon>
        <taxon>Bacillati</taxon>
        <taxon>Bacillota</taxon>
        <taxon>Negativicutes</taxon>
        <taxon>Acidaminococcales</taxon>
        <taxon>Acidaminococcaceae</taxon>
        <taxon>Phascolarctobacterium</taxon>
    </lineage>
</organism>
<dbReference type="EMBL" id="CBGL010000026">
    <property type="protein sequence ID" value="CDD10193.1"/>
    <property type="molecule type" value="Genomic_DNA"/>
</dbReference>
<feature type="chain" id="PRO_5004435342" evidence="1">
    <location>
        <begin position="23"/>
        <end position="37"/>
    </location>
</feature>
<dbReference type="Proteomes" id="UP000014937">
    <property type="component" value="Unassembled WGS sequence"/>
</dbReference>
<evidence type="ECO:0000313" key="3">
    <source>
        <dbReference type="Proteomes" id="UP000014937"/>
    </source>
</evidence>
<keyword evidence="1" id="KW-0732">Signal</keyword>
<reference evidence="2" key="1">
    <citation type="submission" date="2012-11" db="EMBL/GenBank/DDBJ databases">
        <title>Dependencies among metagenomic species, viruses, plasmids and units of genetic variation.</title>
        <authorList>
            <person name="Nielsen H.B."/>
            <person name="Almeida M."/>
            <person name="Juncker A.S."/>
            <person name="Rasmussen S."/>
            <person name="Li J."/>
            <person name="Sunagawa S."/>
            <person name="Plichta D."/>
            <person name="Gautier L."/>
            <person name="Le Chatelier E."/>
            <person name="Peletier E."/>
            <person name="Bonde I."/>
            <person name="Nielsen T."/>
            <person name="Manichanh C."/>
            <person name="Arumugam M."/>
            <person name="Batto J."/>
            <person name="Santos M.B.Q.D."/>
            <person name="Blom N."/>
            <person name="Borruel N."/>
            <person name="Burgdorf K.S."/>
            <person name="Boumezbeur F."/>
            <person name="Casellas F."/>
            <person name="Dore J."/>
            <person name="Guarner F."/>
            <person name="Hansen T."/>
            <person name="Hildebrand F."/>
            <person name="Kaas R.S."/>
            <person name="Kennedy S."/>
            <person name="Kristiansen K."/>
            <person name="Kultima J.R."/>
            <person name="Leonard P."/>
            <person name="Levenez F."/>
            <person name="Lund O."/>
            <person name="Moumen B."/>
            <person name="Le Paslier D."/>
            <person name="Pons N."/>
            <person name="Pedersen O."/>
            <person name="Prifti E."/>
            <person name="Qin J."/>
            <person name="Raes J."/>
            <person name="Tap J."/>
            <person name="Tims S."/>
            <person name="Ussery D.W."/>
            <person name="Yamada T."/>
            <person name="MetaHit consortium"/>
            <person name="Renault P."/>
            <person name="Sicheritz-Ponten T."/>
            <person name="Bork P."/>
            <person name="Wang J."/>
            <person name="Brunak S."/>
            <person name="Ehrlich S.D."/>
        </authorList>
    </citation>
    <scope>NUCLEOTIDE SEQUENCE [LARGE SCALE GENOMIC DNA]</scope>
</reference>
<evidence type="ECO:0000256" key="1">
    <source>
        <dbReference type="SAM" id="SignalP"/>
    </source>
</evidence>
<gene>
    <name evidence="2" type="ORF">BN587_01875</name>
</gene>
<evidence type="ECO:0000313" key="2">
    <source>
        <dbReference type="EMBL" id="CDD10193.1"/>
    </source>
</evidence>
<sequence length="37" mass="3892">MKKILALGLGLSLIMSLGTANASDVAQKGDTDIFFNH</sequence>
<feature type="signal peptide" evidence="1">
    <location>
        <begin position="1"/>
        <end position="22"/>
    </location>
</feature>
<comment type="caution">
    <text evidence="2">The sequence shown here is derived from an EMBL/GenBank/DDBJ whole genome shotgun (WGS) entry which is preliminary data.</text>
</comment>
<dbReference type="AlphaFoldDB" id="R6WGF4"/>
<accession>R6WGF4</accession>
<proteinExistence type="predicted"/>
<dbReference type="HOGENOM" id="CLU_3347033_0_0_9"/>
<protein>
    <submittedName>
        <fullName evidence="2">Uncharacterized protein</fullName>
    </submittedName>
</protein>
<name>R6WGF4_9FIRM</name>